<keyword evidence="2" id="KW-1133">Transmembrane helix</keyword>
<evidence type="ECO:0008006" key="5">
    <source>
        <dbReference type="Google" id="ProtNLM"/>
    </source>
</evidence>
<protein>
    <recommendedName>
        <fullName evidence="5">LPXTG-motif cell wall anchor domain protein</fullName>
    </recommendedName>
</protein>
<feature type="region of interest" description="Disordered" evidence="1">
    <location>
        <begin position="31"/>
        <end position="53"/>
    </location>
</feature>
<comment type="caution">
    <text evidence="3">The sequence shown here is derived from an EMBL/GenBank/DDBJ whole genome shotgun (WGS) entry which is preliminary data.</text>
</comment>
<evidence type="ECO:0000313" key="4">
    <source>
        <dbReference type="Proteomes" id="UP001500956"/>
    </source>
</evidence>
<evidence type="ECO:0000313" key="3">
    <source>
        <dbReference type="EMBL" id="GAA4729134.1"/>
    </source>
</evidence>
<feature type="transmembrane region" description="Helical" evidence="2">
    <location>
        <begin position="194"/>
        <end position="215"/>
    </location>
</feature>
<keyword evidence="2" id="KW-0472">Membrane</keyword>
<sequence>MTGEDWPGDETVTVDLVGPDGDIVTSVEVETDENGSFTTPVSVPEDAVPGDYTVEASDEQGNEANDALTVTVDDRTLTAQFTYPEREPGDEQEFSASGFRPGEAVRAVINSEPLNLPVRTADGDGEVTWTFVVPADFEGGSHTGTATSVPVGDSVVATFDVIVTAAPAPGDDTTSDGTVTTGGGGMLPRTGSDLWVELALAAFLIGAGAVTLGVVRRRDRSATE</sequence>
<accession>A0ABP8YHK3</accession>
<keyword evidence="4" id="KW-1185">Reference proteome</keyword>
<name>A0ABP8YHK3_9MICO</name>
<proteinExistence type="predicted"/>
<evidence type="ECO:0000256" key="2">
    <source>
        <dbReference type="SAM" id="Phobius"/>
    </source>
</evidence>
<organism evidence="3 4">
    <name type="scientific">Isoptericola chiayiensis</name>
    <dbReference type="NCBI Taxonomy" id="579446"/>
    <lineage>
        <taxon>Bacteria</taxon>
        <taxon>Bacillati</taxon>
        <taxon>Actinomycetota</taxon>
        <taxon>Actinomycetes</taxon>
        <taxon>Micrococcales</taxon>
        <taxon>Promicromonosporaceae</taxon>
        <taxon>Isoptericola</taxon>
    </lineage>
</organism>
<dbReference type="Proteomes" id="UP001500956">
    <property type="component" value="Unassembled WGS sequence"/>
</dbReference>
<keyword evidence="2" id="KW-0812">Transmembrane</keyword>
<evidence type="ECO:0000256" key="1">
    <source>
        <dbReference type="SAM" id="MobiDB-lite"/>
    </source>
</evidence>
<reference evidence="4" key="1">
    <citation type="journal article" date="2019" name="Int. J. Syst. Evol. Microbiol.">
        <title>The Global Catalogue of Microorganisms (GCM) 10K type strain sequencing project: providing services to taxonomists for standard genome sequencing and annotation.</title>
        <authorList>
            <consortium name="The Broad Institute Genomics Platform"/>
            <consortium name="The Broad Institute Genome Sequencing Center for Infectious Disease"/>
            <person name="Wu L."/>
            <person name="Ma J."/>
        </authorList>
    </citation>
    <scope>NUCLEOTIDE SEQUENCE [LARGE SCALE GENOMIC DNA]</scope>
    <source>
        <strain evidence="4">JCM 18063</strain>
    </source>
</reference>
<gene>
    <name evidence="3" type="ORF">GCM10023216_20710</name>
</gene>
<dbReference type="EMBL" id="BAABID010000008">
    <property type="protein sequence ID" value="GAA4729134.1"/>
    <property type="molecule type" value="Genomic_DNA"/>
</dbReference>
<dbReference type="Gene3D" id="2.60.40.1930">
    <property type="match status" value="1"/>
</dbReference>